<dbReference type="Proteomes" id="UP000297597">
    <property type="component" value="Unassembled WGS sequence"/>
</dbReference>
<protein>
    <submittedName>
        <fullName evidence="2">Uncharacterized protein</fullName>
    </submittedName>
</protein>
<reference evidence="2 3" key="1">
    <citation type="journal article" date="2018" name="Environ. Microbiol.">
        <title>Novel energy conservation strategies and behaviour of Pelotomaculum schinkii driving syntrophic propionate catabolism.</title>
        <authorList>
            <person name="Hidalgo-Ahumada C.A.P."/>
            <person name="Nobu M.K."/>
            <person name="Narihiro T."/>
            <person name="Tamaki H."/>
            <person name="Liu W.T."/>
            <person name="Kamagata Y."/>
            <person name="Stams A.J.M."/>
            <person name="Imachi H."/>
            <person name="Sousa D.Z."/>
        </authorList>
    </citation>
    <scope>NUCLEOTIDE SEQUENCE [LARGE SCALE GENOMIC DNA]</scope>
    <source>
        <strain evidence="2 3">MGP</strain>
    </source>
</reference>
<dbReference type="EMBL" id="QFFZ01000015">
    <property type="protein sequence ID" value="TEB11337.1"/>
    <property type="molecule type" value="Genomic_DNA"/>
</dbReference>
<dbReference type="AlphaFoldDB" id="A0A4Y7RSU3"/>
<evidence type="ECO:0000313" key="3">
    <source>
        <dbReference type="Proteomes" id="UP000297597"/>
    </source>
</evidence>
<accession>A0A4Y7RSU3</accession>
<gene>
    <name evidence="2" type="ORF">Pmgp_01700</name>
</gene>
<sequence length="98" mass="11371">MKLKEVYWSLLLIGITGVLLSLQYRISEDIEKTEAMRQTKELANQLIQLKKERDILYDDVTKMRSQLEMLSMSEPQLLEEMRYASTLAGFNELTGIGQ</sequence>
<evidence type="ECO:0000313" key="2">
    <source>
        <dbReference type="EMBL" id="TEB11337.1"/>
    </source>
</evidence>
<keyword evidence="3" id="KW-1185">Reference proteome</keyword>
<proteinExistence type="predicted"/>
<keyword evidence="1" id="KW-1133">Transmembrane helix</keyword>
<keyword evidence="1" id="KW-0472">Membrane</keyword>
<dbReference type="RefSeq" id="WP_134213563.1">
    <property type="nucleotide sequence ID" value="NZ_QFFZ01000015.1"/>
</dbReference>
<name>A0A4Y7RSU3_9FIRM</name>
<evidence type="ECO:0000256" key="1">
    <source>
        <dbReference type="SAM" id="Phobius"/>
    </source>
</evidence>
<feature type="transmembrane region" description="Helical" evidence="1">
    <location>
        <begin position="6"/>
        <end position="26"/>
    </location>
</feature>
<comment type="caution">
    <text evidence="2">The sequence shown here is derived from an EMBL/GenBank/DDBJ whole genome shotgun (WGS) entry which is preliminary data.</text>
</comment>
<organism evidence="2 3">
    <name type="scientific">Pelotomaculum propionicicum</name>
    <dbReference type="NCBI Taxonomy" id="258475"/>
    <lineage>
        <taxon>Bacteria</taxon>
        <taxon>Bacillati</taxon>
        <taxon>Bacillota</taxon>
        <taxon>Clostridia</taxon>
        <taxon>Eubacteriales</taxon>
        <taxon>Desulfotomaculaceae</taxon>
        <taxon>Pelotomaculum</taxon>
    </lineage>
</organism>
<keyword evidence="1" id="KW-0812">Transmembrane</keyword>